<keyword evidence="2" id="KW-1185">Reference proteome</keyword>
<gene>
    <name evidence="1" type="ORF">2AV2_19</name>
</gene>
<protein>
    <submittedName>
        <fullName evidence="1">Uncharacterized protein</fullName>
    </submittedName>
</protein>
<organism evidence="1 2">
    <name type="scientific">Nodularia phage vB_NpeS-2AV2</name>
    <dbReference type="NCBI Taxonomy" id="1777122"/>
    <lineage>
        <taxon>Viruses</taxon>
        <taxon>Duplodnaviria</taxon>
        <taxon>Heunggongvirae</taxon>
        <taxon>Uroviricota</taxon>
        <taxon>Caudoviricetes</taxon>
        <taxon>Ravarandavirus</taxon>
        <taxon>Ravarandavirus rv2AV2</taxon>
    </lineage>
</organism>
<sequence>MYLSILFRNLQIYRPTSTDLDFCEFIKPLDDYFYSFLEFVAPAVVDKDGATAGRWRDANGKFITMPDILQEDVRGGIKKMVQDGNRNTARRLLQDISKSKLLQLTGKDAYKATVEKIKRKYRGKSFELGLISALQIESRVKKKAISDKLIELQKILKETKEDPKAEPANQIKLKLANVEIETVKLNKLDIFDNLDRDSKDLKVDDKRAIEVIDEYKKQVKRYNSIAEKLKNSDNISASEYDDLFNERESLWKSMVGSKSSPGTIGKARKLKNKFLSEPILDEFIEAIASVSKESPGGVRLEIPKNMDAIKAKIAPDPC</sequence>
<evidence type="ECO:0000313" key="1">
    <source>
        <dbReference type="EMBL" id="ALY07471.1"/>
    </source>
</evidence>
<evidence type="ECO:0000313" key="2">
    <source>
        <dbReference type="Proteomes" id="UP000225722"/>
    </source>
</evidence>
<reference evidence="2" key="1">
    <citation type="submission" date="2015-12" db="EMBL/GenBank/DDBJ databases">
        <authorList>
            <person name="Sencilo A."/>
            <person name="Bamford D.H."/>
            <person name="Roine E."/>
        </authorList>
    </citation>
    <scope>NUCLEOTIDE SEQUENCE [LARGE SCALE GENOMIC DNA]</scope>
</reference>
<proteinExistence type="predicted"/>
<dbReference type="Proteomes" id="UP000225722">
    <property type="component" value="Segment"/>
</dbReference>
<accession>A0A1L2BWR9</accession>
<name>A0A1L2BWR9_9CAUD</name>
<dbReference type="EMBL" id="KU230356">
    <property type="protein sequence ID" value="ALY07471.1"/>
    <property type="molecule type" value="Genomic_DNA"/>
</dbReference>